<protein>
    <submittedName>
        <fullName evidence="1">Uncharacterized protein</fullName>
    </submittedName>
</protein>
<proteinExistence type="predicted"/>
<dbReference type="Proteomes" id="UP000040453">
    <property type="component" value="Unassembled WGS sequence"/>
</dbReference>
<gene>
    <name evidence="1" type="ORF">BN997_00916</name>
</gene>
<name>A0A0A1M720_9BACI</name>
<dbReference type="AlphaFoldDB" id="A0A0A1M720"/>
<evidence type="ECO:0000313" key="2">
    <source>
        <dbReference type="Proteomes" id="UP000040453"/>
    </source>
</evidence>
<reference evidence="1 2" key="1">
    <citation type="submission" date="2014-11" db="EMBL/GenBank/DDBJ databases">
        <authorList>
            <person name="Urmite Genomes Urmite Genomes"/>
        </authorList>
    </citation>
    <scope>NUCLEOTIDE SEQUENCE [LARGE SCALE GENOMIC DNA]</scope>
    <source>
        <strain evidence="1 2">Oc5</strain>
    </source>
</reference>
<sequence>MFIDIQLITYGYFNIKVFKNADSYEKVFLTNIATSTVLST</sequence>
<evidence type="ECO:0000313" key="1">
    <source>
        <dbReference type="EMBL" id="CEI81100.1"/>
    </source>
</evidence>
<organism evidence="1 2">
    <name type="scientific">Oceanobacillus oncorhynchi</name>
    <dbReference type="NCBI Taxonomy" id="545501"/>
    <lineage>
        <taxon>Bacteria</taxon>
        <taxon>Bacillati</taxon>
        <taxon>Bacillota</taxon>
        <taxon>Bacilli</taxon>
        <taxon>Bacillales</taxon>
        <taxon>Bacillaceae</taxon>
        <taxon>Oceanobacillus</taxon>
    </lineage>
</organism>
<keyword evidence="2" id="KW-1185">Reference proteome</keyword>
<dbReference type="EMBL" id="CDGG01000001">
    <property type="protein sequence ID" value="CEI81100.1"/>
    <property type="molecule type" value="Genomic_DNA"/>
</dbReference>
<accession>A0A0A1M720</accession>
<dbReference type="STRING" id="545501.BN997_00916"/>